<keyword evidence="3" id="KW-1003">Cell membrane</keyword>
<evidence type="ECO:0000256" key="7">
    <source>
        <dbReference type="SAM" id="Phobius"/>
    </source>
</evidence>
<evidence type="ECO:0000256" key="6">
    <source>
        <dbReference type="ARBA" id="ARBA00023136"/>
    </source>
</evidence>
<evidence type="ECO:0000313" key="9">
    <source>
        <dbReference type="Proteomes" id="UP000218272"/>
    </source>
</evidence>
<dbReference type="GO" id="GO:0005886">
    <property type="term" value="C:plasma membrane"/>
    <property type="evidence" value="ECO:0007669"/>
    <property type="project" value="UniProtKB-SubCell"/>
</dbReference>
<dbReference type="OrthoDB" id="4710659at2"/>
<evidence type="ECO:0000256" key="5">
    <source>
        <dbReference type="ARBA" id="ARBA00022989"/>
    </source>
</evidence>
<dbReference type="Gene3D" id="1.10.1760.20">
    <property type="match status" value="1"/>
</dbReference>
<gene>
    <name evidence="8" type="ORF">SCLO_1028750</name>
</gene>
<evidence type="ECO:0000256" key="4">
    <source>
        <dbReference type="ARBA" id="ARBA00022692"/>
    </source>
</evidence>
<dbReference type="KEGG" id="sclo:SCLO_1028750"/>
<feature type="transmembrane region" description="Helical" evidence="7">
    <location>
        <begin position="14"/>
        <end position="32"/>
    </location>
</feature>
<protein>
    <submittedName>
        <fullName evidence="8">Cobalt transporter</fullName>
    </submittedName>
</protein>
<accession>A0A1E1F5W5</accession>
<dbReference type="GO" id="GO:0000041">
    <property type="term" value="P:transition metal ion transport"/>
    <property type="evidence" value="ECO:0007669"/>
    <property type="project" value="InterPro"/>
</dbReference>
<keyword evidence="4 7" id="KW-0812">Transmembrane</keyword>
<feature type="transmembrane region" description="Helical" evidence="7">
    <location>
        <begin position="181"/>
        <end position="206"/>
    </location>
</feature>
<feature type="transmembrane region" description="Helical" evidence="7">
    <location>
        <begin position="74"/>
        <end position="100"/>
    </location>
</feature>
<dbReference type="Pfam" id="PF01891">
    <property type="entry name" value="CbiM"/>
    <property type="match status" value="1"/>
</dbReference>
<feature type="transmembrane region" description="Helical" evidence="7">
    <location>
        <begin position="145"/>
        <end position="169"/>
    </location>
</feature>
<evidence type="ECO:0000256" key="1">
    <source>
        <dbReference type="ARBA" id="ARBA00004651"/>
    </source>
</evidence>
<keyword evidence="5 7" id="KW-1133">Transmembrane helix</keyword>
<name>A0A1E1F5W5_9SPHN</name>
<dbReference type="EMBL" id="AP017655">
    <property type="protein sequence ID" value="BAV65915.1"/>
    <property type="molecule type" value="Genomic_DNA"/>
</dbReference>
<comment type="subcellular location">
    <subcellularLocation>
        <location evidence="1">Cell membrane</location>
        <topology evidence="1">Multi-pass membrane protein</topology>
    </subcellularLocation>
</comment>
<organism evidence="8 9">
    <name type="scientific">Sphingobium cloacae</name>
    <dbReference type="NCBI Taxonomy" id="120107"/>
    <lineage>
        <taxon>Bacteria</taxon>
        <taxon>Pseudomonadati</taxon>
        <taxon>Pseudomonadota</taxon>
        <taxon>Alphaproteobacteria</taxon>
        <taxon>Sphingomonadales</taxon>
        <taxon>Sphingomonadaceae</taxon>
        <taxon>Sphingobium</taxon>
    </lineage>
</organism>
<feature type="transmembrane region" description="Helical" evidence="7">
    <location>
        <begin position="112"/>
        <end position="130"/>
    </location>
</feature>
<keyword evidence="2" id="KW-0813">Transport</keyword>
<evidence type="ECO:0000256" key="2">
    <source>
        <dbReference type="ARBA" id="ARBA00022448"/>
    </source>
</evidence>
<keyword evidence="9" id="KW-1185">Reference proteome</keyword>
<keyword evidence="6 7" id="KW-0472">Membrane</keyword>
<dbReference type="InterPro" id="IPR002751">
    <property type="entry name" value="CbiM/NikMN"/>
</dbReference>
<dbReference type="Proteomes" id="UP000218272">
    <property type="component" value="Chromosome SCLO_1"/>
</dbReference>
<reference evidence="8 9" key="1">
    <citation type="submission" date="2016-10" db="EMBL/GenBank/DDBJ databases">
        <title>Complete Genome Sequence of the Nonylphenol-Degrading Bacterium Sphingobium cloacae JCM 10874T.</title>
        <authorList>
            <person name="Ootsuka M."/>
            <person name="Nishizawa T."/>
            <person name="Ohta H."/>
        </authorList>
    </citation>
    <scope>NUCLEOTIDE SEQUENCE [LARGE SCALE GENOMIC DNA]</scope>
    <source>
        <strain evidence="8 9">JCM 10874</strain>
    </source>
</reference>
<dbReference type="RefSeq" id="WP_066521122.1">
    <property type="nucleotide sequence ID" value="NZ_AP017655.1"/>
</dbReference>
<evidence type="ECO:0000256" key="3">
    <source>
        <dbReference type="ARBA" id="ARBA00022475"/>
    </source>
</evidence>
<sequence length="228" mass="24530">MHIQPGVVEGAKIALSYATAAGSAALAVGMARDTIRLDGGSRALVLRSIATTLLVLFFFQILPHYASGISEVHFIFGATLYLIFGGGPAAIGLALGLLVQGLLFQPQDLPQYFMNVTTLVVPLYIVTRLVRKLVPAHAPYVGLRLWQALALAAAYQGGIILLVAFWGLYGQGFGAENMHQIGVFMANYLVVIIVEPVVTMAMLALAKLFDPMTTGHPLFYNRLHHPVS</sequence>
<proteinExistence type="predicted"/>
<dbReference type="AlphaFoldDB" id="A0A1E1F5W5"/>
<evidence type="ECO:0000313" key="8">
    <source>
        <dbReference type="EMBL" id="BAV65915.1"/>
    </source>
</evidence>
<feature type="transmembrane region" description="Helical" evidence="7">
    <location>
        <begin position="44"/>
        <end position="62"/>
    </location>
</feature>